<dbReference type="AlphaFoldDB" id="A0A1I9G1K7"/>
<reference evidence="1" key="2">
    <citation type="submission" date="2012-12" db="EMBL/GenBank/DDBJ databases">
        <authorList>
            <consortium name="WormBase Consortium"/>
            <person name="Ghedin E."/>
            <person name="Paulini M."/>
        </authorList>
    </citation>
    <scope>NUCLEOTIDE SEQUENCE</scope>
    <source>
        <strain evidence="1">FR3</strain>
    </source>
</reference>
<sequence>MCSCRTVLFRIGIGNYSLMKSRRKRRTKILPPS</sequence>
<accession>A0A1I9G1K7</accession>
<dbReference type="EMBL" id="LN856931">
    <property type="protein sequence ID" value="CDP94668.1"/>
    <property type="molecule type" value="Genomic_DNA"/>
</dbReference>
<evidence type="ECO:0000313" key="1">
    <source>
        <dbReference type="EMBL" id="CDP94668.1"/>
    </source>
</evidence>
<protein>
    <submittedName>
        <fullName evidence="1">Bm14181</fullName>
    </submittedName>
</protein>
<proteinExistence type="predicted"/>
<name>A0A1I9G1K7_BRUMA</name>
<reference evidence="1" key="1">
    <citation type="journal article" date="2007" name="Science">
        <title>Draft genome of the filarial nematode parasite Brugia malayi.</title>
        <authorList>
            <person name="Ghedin E."/>
            <person name="Wang S."/>
            <person name="Spiro D."/>
            <person name="Caler E."/>
            <person name="Zhao Q."/>
            <person name="Crabtree J."/>
            <person name="Allen J.E."/>
            <person name="Delcher A.L."/>
            <person name="Guiliano D.B."/>
            <person name="Miranda-Saavedra D."/>
            <person name="Angiuoli S.V."/>
            <person name="Creasy T."/>
            <person name="Amedeo P."/>
            <person name="Haas B."/>
            <person name="El-Sayed N.M."/>
            <person name="Wortman J.R."/>
            <person name="Feldblyum T."/>
            <person name="Tallon L."/>
            <person name="Schatz M."/>
            <person name="Shumway M."/>
            <person name="Koo H."/>
            <person name="Salzberg S.L."/>
            <person name="Schobel S."/>
            <person name="Pertea M."/>
            <person name="Pop M."/>
            <person name="White O."/>
            <person name="Barton G.J."/>
            <person name="Carlow C.K."/>
            <person name="Crawford M.J."/>
            <person name="Daub J."/>
            <person name="Dimmic M.W."/>
            <person name="Estes C.F."/>
            <person name="Foster J.M."/>
            <person name="Ganatra M."/>
            <person name="Gregory W.F."/>
            <person name="Johnson N.M."/>
            <person name="Jin J."/>
            <person name="Komuniecki R."/>
            <person name="Korf I."/>
            <person name="Kumar S."/>
            <person name="Laney S."/>
            <person name="Li B.W."/>
            <person name="Li W."/>
            <person name="Lindblom T.H."/>
            <person name="Lustigman S."/>
            <person name="Ma D."/>
            <person name="Maina C.V."/>
            <person name="Martin D.M."/>
            <person name="McCarter J.P."/>
            <person name="McReynolds L."/>
            <person name="Mitreva M."/>
            <person name="Nutman T.B."/>
            <person name="Parkinson J."/>
            <person name="Peregrin-Alvarez J.M."/>
            <person name="Poole C."/>
            <person name="Ren Q."/>
            <person name="Saunders L."/>
            <person name="Sluder A.E."/>
            <person name="Smith K."/>
            <person name="Stanke M."/>
            <person name="Unnasch T.R."/>
            <person name="Ware J."/>
            <person name="Wei A.D."/>
            <person name="Weil G."/>
            <person name="Williams D.J."/>
            <person name="Zhang Y."/>
            <person name="Williams S.A."/>
            <person name="Fraser-Liggett C."/>
            <person name="Slatko B."/>
            <person name="Blaxter M.L."/>
            <person name="Scott A.L."/>
        </authorList>
    </citation>
    <scope>NUCLEOTIDE SEQUENCE</scope>
    <source>
        <strain evidence="1">FR3</strain>
    </source>
</reference>
<gene>
    <name evidence="1" type="primary">Bm14181</name>
    <name evidence="1" type="ORF">BM_Bm14181</name>
</gene>
<organism evidence="1">
    <name type="scientific">Brugia malayi</name>
    <name type="common">Filarial nematode worm</name>
    <dbReference type="NCBI Taxonomy" id="6279"/>
    <lineage>
        <taxon>Eukaryota</taxon>
        <taxon>Metazoa</taxon>
        <taxon>Ecdysozoa</taxon>
        <taxon>Nematoda</taxon>
        <taxon>Chromadorea</taxon>
        <taxon>Rhabditida</taxon>
        <taxon>Spirurina</taxon>
        <taxon>Spiruromorpha</taxon>
        <taxon>Filarioidea</taxon>
        <taxon>Onchocercidae</taxon>
        <taxon>Brugia</taxon>
    </lineage>
</organism>